<accession>A0AAV4TH09</accession>
<dbReference type="EMBL" id="BPLQ01009440">
    <property type="protein sequence ID" value="GIY44030.1"/>
    <property type="molecule type" value="Genomic_DNA"/>
</dbReference>
<keyword evidence="2" id="KW-0378">Hydrolase</keyword>
<dbReference type="InterPro" id="IPR029058">
    <property type="entry name" value="AB_hydrolase_fold"/>
</dbReference>
<name>A0AAV4TH09_9ARAC</name>
<evidence type="ECO:0000313" key="4">
    <source>
        <dbReference type="EMBL" id="GIY44030.1"/>
    </source>
</evidence>
<dbReference type="InterPro" id="IPR005645">
    <property type="entry name" value="FSH-like_dom"/>
</dbReference>
<dbReference type="InterPro" id="IPR050593">
    <property type="entry name" value="LovG"/>
</dbReference>
<proteinExistence type="inferred from homology"/>
<dbReference type="GO" id="GO:0016787">
    <property type="term" value="F:hydrolase activity"/>
    <property type="evidence" value="ECO:0007669"/>
    <property type="project" value="UniProtKB-KW"/>
</dbReference>
<keyword evidence="5" id="KW-1185">Reference proteome</keyword>
<dbReference type="Pfam" id="PF03959">
    <property type="entry name" value="FSH1"/>
    <property type="match status" value="1"/>
</dbReference>
<sequence length="230" mass="25920">MAVNRKLKILCLHGYRQDADSFKDKIGGFKKSIKNIAELVFINAPHEITTEFCMTDNVEDGATIPKKGRSWWFCDDSNDFNSRTKCDEAQGFQKSLDVVNEAFKSQGPFDGILGFSQGGALAALICALKENQEFVHDFYFVVIIAGFRSIAKCHQHLFSETLNSKSLHIIGEKDSCISKGKSEELIPLFKSSSVVYHDGGHFVPSKSNVKNEYLPFFRNMQNYVINKDKD</sequence>
<dbReference type="GO" id="GO:0005737">
    <property type="term" value="C:cytoplasm"/>
    <property type="evidence" value="ECO:0007669"/>
    <property type="project" value="TreeGrafter"/>
</dbReference>
<dbReference type="SUPFAM" id="SSF53474">
    <property type="entry name" value="alpha/beta-Hydrolases"/>
    <property type="match status" value="1"/>
</dbReference>
<organism evidence="4 5">
    <name type="scientific">Caerostris darwini</name>
    <dbReference type="NCBI Taxonomy" id="1538125"/>
    <lineage>
        <taxon>Eukaryota</taxon>
        <taxon>Metazoa</taxon>
        <taxon>Ecdysozoa</taxon>
        <taxon>Arthropoda</taxon>
        <taxon>Chelicerata</taxon>
        <taxon>Arachnida</taxon>
        <taxon>Araneae</taxon>
        <taxon>Araneomorphae</taxon>
        <taxon>Entelegynae</taxon>
        <taxon>Araneoidea</taxon>
        <taxon>Araneidae</taxon>
        <taxon>Caerostris</taxon>
    </lineage>
</organism>
<comment type="similarity">
    <text evidence="1">Belongs to the LovG family.</text>
</comment>
<evidence type="ECO:0000259" key="3">
    <source>
        <dbReference type="Pfam" id="PF03959"/>
    </source>
</evidence>
<evidence type="ECO:0000256" key="1">
    <source>
        <dbReference type="ARBA" id="ARBA00005863"/>
    </source>
</evidence>
<comment type="caution">
    <text evidence="4">The sequence shown here is derived from an EMBL/GenBank/DDBJ whole genome shotgun (WGS) entry which is preliminary data.</text>
</comment>
<feature type="domain" description="Serine hydrolase" evidence="3">
    <location>
        <begin position="5"/>
        <end position="212"/>
    </location>
</feature>
<protein>
    <submittedName>
        <fullName evidence="4">Esterase OVCA2</fullName>
    </submittedName>
</protein>
<dbReference type="GO" id="GO:0032526">
    <property type="term" value="P:response to retinoic acid"/>
    <property type="evidence" value="ECO:0007669"/>
    <property type="project" value="TreeGrafter"/>
</dbReference>
<dbReference type="PANTHER" id="PTHR48070:SF6">
    <property type="entry name" value="ESTERASE OVCA2"/>
    <property type="match status" value="1"/>
</dbReference>
<dbReference type="Gene3D" id="3.40.50.1820">
    <property type="entry name" value="alpha/beta hydrolase"/>
    <property type="match status" value="1"/>
</dbReference>
<dbReference type="GO" id="GO:0005634">
    <property type="term" value="C:nucleus"/>
    <property type="evidence" value="ECO:0007669"/>
    <property type="project" value="TreeGrafter"/>
</dbReference>
<evidence type="ECO:0000256" key="2">
    <source>
        <dbReference type="ARBA" id="ARBA00022801"/>
    </source>
</evidence>
<dbReference type="Proteomes" id="UP001054837">
    <property type="component" value="Unassembled WGS sequence"/>
</dbReference>
<dbReference type="PANTHER" id="PTHR48070">
    <property type="entry name" value="ESTERASE OVCA2"/>
    <property type="match status" value="1"/>
</dbReference>
<reference evidence="4 5" key="1">
    <citation type="submission" date="2021-06" db="EMBL/GenBank/DDBJ databases">
        <title>Caerostris darwini draft genome.</title>
        <authorList>
            <person name="Kono N."/>
            <person name="Arakawa K."/>
        </authorList>
    </citation>
    <scope>NUCLEOTIDE SEQUENCE [LARGE SCALE GENOMIC DNA]</scope>
</reference>
<evidence type="ECO:0000313" key="5">
    <source>
        <dbReference type="Proteomes" id="UP001054837"/>
    </source>
</evidence>
<dbReference type="AlphaFoldDB" id="A0AAV4TH09"/>
<gene>
    <name evidence="4" type="primary">ovca2</name>
    <name evidence="4" type="ORF">CDAR_262642</name>
</gene>
<dbReference type="FunFam" id="3.40.50.1820:FF:000073">
    <property type="entry name" value="esterase OVCA2 isoform X6"/>
    <property type="match status" value="1"/>
</dbReference>